<accession>A0AAN8VMH5</accession>
<evidence type="ECO:0000313" key="2">
    <source>
        <dbReference type="Proteomes" id="UP001370490"/>
    </source>
</evidence>
<reference evidence="1 2" key="1">
    <citation type="submission" date="2023-12" db="EMBL/GenBank/DDBJ databases">
        <title>A high-quality genome assembly for Dillenia turbinata (Dilleniales).</title>
        <authorList>
            <person name="Chanderbali A."/>
        </authorList>
    </citation>
    <scope>NUCLEOTIDE SEQUENCE [LARGE SCALE GENOMIC DNA]</scope>
    <source>
        <strain evidence="1">LSX21</strain>
        <tissue evidence="1">Leaf</tissue>
    </source>
</reference>
<dbReference type="Proteomes" id="UP001370490">
    <property type="component" value="Unassembled WGS sequence"/>
</dbReference>
<sequence length="84" mass="9714">HVISLSKQLKHYKEHQKRIVGIAGDFLQNYYIDPLPYKVYIPYQFSEFLIESYTTFIQIAVTTLPPLGCLPAALVKIATSVWER</sequence>
<gene>
    <name evidence="1" type="ORF">RJ641_033519</name>
</gene>
<organism evidence="1 2">
    <name type="scientific">Dillenia turbinata</name>
    <dbReference type="NCBI Taxonomy" id="194707"/>
    <lineage>
        <taxon>Eukaryota</taxon>
        <taxon>Viridiplantae</taxon>
        <taxon>Streptophyta</taxon>
        <taxon>Embryophyta</taxon>
        <taxon>Tracheophyta</taxon>
        <taxon>Spermatophyta</taxon>
        <taxon>Magnoliopsida</taxon>
        <taxon>eudicotyledons</taxon>
        <taxon>Gunneridae</taxon>
        <taxon>Pentapetalae</taxon>
        <taxon>Dilleniales</taxon>
        <taxon>Dilleniaceae</taxon>
        <taxon>Dillenia</taxon>
    </lineage>
</organism>
<feature type="non-terminal residue" evidence="1">
    <location>
        <position position="1"/>
    </location>
</feature>
<proteinExistence type="predicted"/>
<dbReference type="AlphaFoldDB" id="A0AAN8VMH5"/>
<evidence type="ECO:0000313" key="1">
    <source>
        <dbReference type="EMBL" id="KAK6936489.1"/>
    </source>
</evidence>
<name>A0AAN8VMH5_9MAGN</name>
<dbReference type="EMBL" id="JBAMMX010000007">
    <property type="protein sequence ID" value="KAK6936489.1"/>
    <property type="molecule type" value="Genomic_DNA"/>
</dbReference>
<comment type="caution">
    <text evidence="1">The sequence shown here is derived from an EMBL/GenBank/DDBJ whole genome shotgun (WGS) entry which is preliminary data.</text>
</comment>
<protein>
    <submittedName>
        <fullName evidence="1">Uncharacterized protein</fullName>
    </submittedName>
</protein>
<keyword evidence="2" id="KW-1185">Reference proteome</keyword>